<dbReference type="Pfam" id="PF13538">
    <property type="entry name" value="UvrD_C_2"/>
    <property type="match status" value="1"/>
</dbReference>
<sequence>MSVASVTLSEMQKNGIALAKAWFKNKKKESKVFTISGYAGTGKTTIVKALIEELGIKPNKITYVAPTGKAALQLVRNGNNATTIHKLIYSVNEDKQGNISFLKKDRDALSEFSLIIVDEVSMVSKEILNDLLYYGVPIIALGDSGQLEPIGEDHGLLKKPDVMLTEIHRQAADNPIIHLSMLARKGEIINPGKYGDTCYVLSKKDKRMSIDLLLRSDQVLCSLNKTRKAINTKMRRALGFTDCLPQKGDKIICTKNNWDELSDGINLINGLIGTTEHVENLNGILKMDFKPEFGDGVFRDLIVTPKEFLSEKLIKQDYDYDRFDFGNSITVHKSQGSQWDNICVYYEPMGSKINSQKLLYTAITRAKEKMILITD</sequence>
<evidence type="ECO:0000313" key="3">
    <source>
        <dbReference type="EMBL" id="QOY37700.1"/>
    </source>
</evidence>
<dbReference type="SMART" id="SM00382">
    <property type="entry name" value="AAA"/>
    <property type="match status" value="1"/>
</dbReference>
<keyword evidence="4" id="KW-1185">Reference proteome</keyword>
<dbReference type="PANTHER" id="PTHR43788">
    <property type="entry name" value="DNA2/NAM7 HELICASE FAMILY MEMBER"/>
    <property type="match status" value="1"/>
</dbReference>
<dbReference type="AlphaFoldDB" id="A0A1S2M938"/>
<dbReference type="RefSeq" id="WP_071316392.1">
    <property type="nucleotide sequence ID" value="NZ_CP063356.2"/>
</dbReference>
<dbReference type="CDD" id="cd18809">
    <property type="entry name" value="SF1_C_RecD"/>
    <property type="match status" value="1"/>
</dbReference>
<reference evidence="2 4" key="1">
    <citation type="submission" date="2016-10" db="EMBL/GenBank/DDBJ databases">
        <title>Draft genome sequences of four alkaliphilic bacteria belonging to the Anaerobacillus genus.</title>
        <authorList>
            <person name="Bassil N.M."/>
            <person name="Lloyd J.R."/>
        </authorList>
    </citation>
    <scope>NUCLEOTIDE SEQUENCE [LARGE SCALE GENOMIC DNA]</scope>
    <source>
        <strain evidence="2 4">NB2006</strain>
    </source>
</reference>
<dbReference type="Pfam" id="PF13604">
    <property type="entry name" value="AAA_30"/>
    <property type="match status" value="1"/>
</dbReference>
<reference evidence="3 4" key="2">
    <citation type="journal article" date="2017" name="Genome Announc.">
        <title>Draft Genome Sequences of Four Alkaliphilic Bacteria Belonging to the Anaerobacillus Genus.</title>
        <authorList>
            <person name="Bassil N.M."/>
            <person name="Lloyd J.R."/>
        </authorList>
    </citation>
    <scope>NUCLEOTIDE SEQUENCE [LARGE SCALE GENOMIC DNA]</scope>
    <source>
        <strain evidence="3 4">NB2006</strain>
    </source>
</reference>
<dbReference type="Gene3D" id="3.40.50.300">
    <property type="entry name" value="P-loop containing nucleotide triphosphate hydrolases"/>
    <property type="match status" value="2"/>
</dbReference>
<evidence type="ECO:0000313" key="2">
    <source>
        <dbReference type="EMBL" id="OIJ21050.1"/>
    </source>
</evidence>
<evidence type="ECO:0000313" key="4">
    <source>
        <dbReference type="Proteomes" id="UP000180175"/>
    </source>
</evidence>
<feature type="domain" description="AAA+ ATPase" evidence="1">
    <location>
        <begin position="29"/>
        <end position="161"/>
    </location>
</feature>
<organism evidence="2 4">
    <name type="scientific">Anaerobacillus isosaccharinicus</name>
    <dbReference type="NCBI Taxonomy" id="1532552"/>
    <lineage>
        <taxon>Bacteria</taxon>
        <taxon>Bacillati</taxon>
        <taxon>Bacillota</taxon>
        <taxon>Bacilli</taxon>
        <taxon>Bacillales</taxon>
        <taxon>Bacillaceae</taxon>
        <taxon>Anaerobacillus</taxon>
    </lineage>
</organism>
<proteinExistence type="predicted"/>
<reference evidence="3 4" key="3">
    <citation type="journal article" date="2019" name="Int. J. Syst. Evol. Microbiol.">
        <title>Anaerobacillus isosaccharinicus sp. nov., an alkaliphilic bacterium which degrades isosaccharinic acid.</title>
        <authorList>
            <person name="Bassil N.M."/>
            <person name="Lloyd J.R."/>
        </authorList>
    </citation>
    <scope>NUCLEOTIDE SEQUENCE [LARGE SCALE GENOMIC DNA]</scope>
    <source>
        <strain evidence="3 4">NB2006</strain>
    </source>
</reference>
<name>A0A1S2M938_9BACI</name>
<dbReference type="OrthoDB" id="9803432at2"/>
<gene>
    <name evidence="3" type="ORF">AWH56_009005</name>
    <name evidence="2" type="ORF">AWH56_06690</name>
</gene>
<dbReference type="KEGG" id="aia:AWH56_009005"/>
<dbReference type="EMBL" id="LQXD01000060">
    <property type="protein sequence ID" value="OIJ21050.1"/>
    <property type="molecule type" value="Genomic_DNA"/>
</dbReference>
<dbReference type="InterPro" id="IPR003593">
    <property type="entry name" value="AAA+_ATPase"/>
</dbReference>
<dbReference type="Proteomes" id="UP000180175">
    <property type="component" value="Chromosome"/>
</dbReference>
<dbReference type="InterPro" id="IPR027785">
    <property type="entry name" value="UvrD-like_helicase_C"/>
</dbReference>
<protein>
    <submittedName>
        <fullName evidence="3">AAA family ATPase</fullName>
    </submittedName>
</protein>
<evidence type="ECO:0000259" key="1">
    <source>
        <dbReference type="SMART" id="SM00382"/>
    </source>
</evidence>
<dbReference type="InterPro" id="IPR050534">
    <property type="entry name" value="Coronavir_polyprotein_1ab"/>
</dbReference>
<dbReference type="EMBL" id="CP063356">
    <property type="protein sequence ID" value="QOY37700.1"/>
    <property type="molecule type" value="Genomic_DNA"/>
</dbReference>
<reference evidence="3" key="4">
    <citation type="submission" date="2020-10" db="EMBL/GenBank/DDBJ databases">
        <authorList>
            <person name="Bassil N.M."/>
            <person name="Lloyd J.R."/>
        </authorList>
    </citation>
    <scope>NUCLEOTIDE SEQUENCE</scope>
    <source>
        <strain evidence="3">NB2006</strain>
    </source>
</reference>
<dbReference type="SUPFAM" id="SSF52540">
    <property type="entry name" value="P-loop containing nucleoside triphosphate hydrolases"/>
    <property type="match status" value="1"/>
</dbReference>
<dbReference type="InterPro" id="IPR027417">
    <property type="entry name" value="P-loop_NTPase"/>
</dbReference>
<accession>A0A1S2M938</accession>